<proteinExistence type="predicted"/>
<dbReference type="EMBL" id="KK118278">
    <property type="protein sequence ID" value="KFM72609.1"/>
    <property type="molecule type" value="Genomic_DNA"/>
</dbReference>
<dbReference type="Proteomes" id="UP000054359">
    <property type="component" value="Unassembled WGS sequence"/>
</dbReference>
<evidence type="ECO:0000313" key="4">
    <source>
        <dbReference type="Proteomes" id="UP000054359"/>
    </source>
</evidence>
<keyword evidence="4" id="KW-1185">Reference proteome</keyword>
<evidence type="ECO:0000259" key="2">
    <source>
        <dbReference type="PROSITE" id="PS50878"/>
    </source>
</evidence>
<protein>
    <submittedName>
        <fullName evidence="3">Putative RNA-directed DNA polymerase from transposon BS</fullName>
    </submittedName>
</protein>
<keyword evidence="3" id="KW-0548">Nucleotidyltransferase</keyword>
<feature type="non-terminal residue" evidence="3">
    <location>
        <position position="77"/>
    </location>
</feature>
<accession>A0A087U5H0</accession>
<gene>
    <name evidence="3" type="ORF">X975_06999</name>
</gene>
<keyword evidence="1" id="KW-0812">Transmembrane</keyword>
<evidence type="ECO:0000256" key="1">
    <source>
        <dbReference type="SAM" id="Phobius"/>
    </source>
</evidence>
<dbReference type="OrthoDB" id="6761817at2759"/>
<reference evidence="3 4" key="1">
    <citation type="submission" date="2013-11" db="EMBL/GenBank/DDBJ databases">
        <title>Genome sequencing of Stegodyphus mimosarum.</title>
        <authorList>
            <person name="Bechsgaard J."/>
        </authorList>
    </citation>
    <scope>NUCLEOTIDE SEQUENCE [LARGE SCALE GENOMIC DNA]</scope>
</reference>
<feature type="domain" description="Reverse transcriptase" evidence="2">
    <location>
        <begin position="1"/>
        <end position="77"/>
    </location>
</feature>
<keyword evidence="1" id="KW-0472">Membrane</keyword>
<evidence type="ECO:0000313" key="3">
    <source>
        <dbReference type="EMBL" id="KFM72609.1"/>
    </source>
</evidence>
<feature type="transmembrane region" description="Helical" evidence="1">
    <location>
        <begin position="21"/>
        <end position="42"/>
    </location>
</feature>
<sequence>MKIIKSSLQSRKFMIKIKNSFSCLNSVHIGVPQGIVLSTLLFKSFTNDMPNPHCTLLAKFADDTALLCKSCRPHTAF</sequence>
<dbReference type="OMA" id="FTNDMPN"/>
<keyword evidence="1" id="KW-1133">Transmembrane helix</keyword>
<keyword evidence="3" id="KW-0695">RNA-directed DNA polymerase</keyword>
<keyword evidence="3" id="KW-0808">Transferase</keyword>
<organism evidence="3 4">
    <name type="scientific">Stegodyphus mimosarum</name>
    <name type="common">African social velvet spider</name>
    <dbReference type="NCBI Taxonomy" id="407821"/>
    <lineage>
        <taxon>Eukaryota</taxon>
        <taxon>Metazoa</taxon>
        <taxon>Ecdysozoa</taxon>
        <taxon>Arthropoda</taxon>
        <taxon>Chelicerata</taxon>
        <taxon>Arachnida</taxon>
        <taxon>Araneae</taxon>
        <taxon>Araneomorphae</taxon>
        <taxon>Entelegynae</taxon>
        <taxon>Eresoidea</taxon>
        <taxon>Eresidae</taxon>
        <taxon>Stegodyphus</taxon>
    </lineage>
</organism>
<dbReference type="InterPro" id="IPR000477">
    <property type="entry name" value="RT_dom"/>
</dbReference>
<name>A0A087U5H0_STEMI</name>
<dbReference type="STRING" id="407821.A0A087U5H0"/>
<dbReference type="GO" id="GO:0003964">
    <property type="term" value="F:RNA-directed DNA polymerase activity"/>
    <property type="evidence" value="ECO:0007669"/>
    <property type="project" value="UniProtKB-KW"/>
</dbReference>
<dbReference type="PROSITE" id="PS50878">
    <property type="entry name" value="RT_POL"/>
    <property type="match status" value="1"/>
</dbReference>
<dbReference type="AlphaFoldDB" id="A0A087U5H0"/>